<protein>
    <submittedName>
        <fullName evidence="19">Polysaccharide export outer membrane protein</fullName>
    </submittedName>
</protein>
<feature type="domain" description="Soluble ligand binding" evidence="17">
    <location>
        <begin position="186"/>
        <end position="229"/>
    </location>
</feature>
<feature type="domain" description="SLBB" evidence="18">
    <location>
        <begin position="263"/>
        <end position="349"/>
    </location>
</feature>
<evidence type="ECO:0000256" key="7">
    <source>
        <dbReference type="ARBA" id="ARBA00022729"/>
    </source>
</evidence>
<evidence type="ECO:0000256" key="12">
    <source>
        <dbReference type="ARBA" id="ARBA00023139"/>
    </source>
</evidence>
<evidence type="ECO:0000256" key="5">
    <source>
        <dbReference type="ARBA" id="ARBA00022597"/>
    </source>
</evidence>
<keyword evidence="8" id="KW-0625">Polysaccharide transport</keyword>
<evidence type="ECO:0000256" key="4">
    <source>
        <dbReference type="ARBA" id="ARBA00022452"/>
    </source>
</evidence>
<feature type="chain" id="PRO_5031479766" evidence="15">
    <location>
        <begin position="25"/>
        <end position="387"/>
    </location>
</feature>
<proteinExistence type="inferred from homology"/>
<dbReference type="EMBL" id="JACIDY010000012">
    <property type="protein sequence ID" value="MBB3941609.1"/>
    <property type="molecule type" value="Genomic_DNA"/>
</dbReference>
<evidence type="ECO:0000256" key="10">
    <source>
        <dbReference type="ARBA" id="ARBA00023114"/>
    </source>
</evidence>
<keyword evidence="4" id="KW-1134">Transmembrane beta strand</keyword>
<dbReference type="Pfam" id="PF22461">
    <property type="entry name" value="SLBB_2"/>
    <property type="match status" value="1"/>
</dbReference>
<gene>
    <name evidence="19" type="ORF">GGR39_003290</name>
</gene>
<keyword evidence="6" id="KW-0812">Transmembrane</keyword>
<dbReference type="InterPro" id="IPR019554">
    <property type="entry name" value="Soluble_ligand-bd"/>
</dbReference>
<dbReference type="Proteomes" id="UP000561459">
    <property type="component" value="Unassembled WGS sequence"/>
</dbReference>
<dbReference type="Gene3D" id="3.10.560.10">
    <property type="entry name" value="Outer membrane lipoprotein wza domain like"/>
    <property type="match status" value="2"/>
</dbReference>
<evidence type="ECO:0000259" key="18">
    <source>
        <dbReference type="Pfam" id="PF22461"/>
    </source>
</evidence>
<evidence type="ECO:0000313" key="20">
    <source>
        <dbReference type="Proteomes" id="UP000561459"/>
    </source>
</evidence>
<keyword evidence="9" id="KW-0406">Ion transport</keyword>
<keyword evidence="11" id="KW-0472">Membrane</keyword>
<reference evidence="19 20" key="1">
    <citation type="submission" date="2020-08" db="EMBL/GenBank/DDBJ databases">
        <title>Genomic Encyclopedia of Type Strains, Phase IV (KMG-IV): sequencing the most valuable type-strain genomes for metagenomic binning, comparative biology and taxonomic classification.</title>
        <authorList>
            <person name="Goeker M."/>
        </authorList>
    </citation>
    <scope>NUCLEOTIDE SEQUENCE [LARGE SCALE GENOMIC DNA]</scope>
    <source>
        <strain evidence="19 20">DSM 27568</strain>
    </source>
</reference>
<dbReference type="Pfam" id="PF10531">
    <property type="entry name" value="SLBB"/>
    <property type="match status" value="1"/>
</dbReference>
<evidence type="ECO:0000256" key="3">
    <source>
        <dbReference type="ARBA" id="ARBA00022448"/>
    </source>
</evidence>
<keyword evidence="20" id="KW-1185">Reference proteome</keyword>
<evidence type="ECO:0000256" key="13">
    <source>
        <dbReference type="ARBA" id="ARBA00023237"/>
    </source>
</evidence>
<keyword evidence="10" id="KW-0626">Porin</keyword>
<dbReference type="InterPro" id="IPR049712">
    <property type="entry name" value="Poly_export"/>
</dbReference>
<accession>A0A7W6FZK8</accession>
<keyword evidence="14" id="KW-0449">Lipoprotein</keyword>
<dbReference type="InterPro" id="IPR054765">
    <property type="entry name" value="SLBB_dom"/>
</dbReference>
<dbReference type="GO" id="GO:0015288">
    <property type="term" value="F:porin activity"/>
    <property type="evidence" value="ECO:0007669"/>
    <property type="project" value="UniProtKB-KW"/>
</dbReference>
<dbReference type="Gene3D" id="3.30.1950.10">
    <property type="entry name" value="wza like domain"/>
    <property type="match status" value="1"/>
</dbReference>
<organism evidence="19 20">
    <name type="scientific">Novosphingobium fluoreni</name>
    <dbReference type="NCBI Taxonomy" id="1391222"/>
    <lineage>
        <taxon>Bacteria</taxon>
        <taxon>Pseudomonadati</taxon>
        <taxon>Pseudomonadota</taxon>
        <taxon>Alphaproteobacteria</taxon>
        <taxon>Sphingomonadales</taxon>
        <taxon>Sphingomonadaceae</taxon>
        <taxon>Novosphingobium</taxon>
    </lineage>
</organism>
<keyword evidence="12" id="KW-0564">Palmitate</keyword>
<evidence type="ECO:0000256" key="6">
    <source>
        <dbReference type="ARBA" id="ARBA00022692"/>
    </source>
</evidence>
<evidence type="ECO:0000259" key="17">
    <source>
        <dbReference type="Pfam" id="PF10531"/>
    </source>
</evidence>
<dbReference type="GO" id="GO:0006811">
    <property type="term" value="P:monoatomic ion transport"/>
    <property type="evidence" value="ECO:0007669"/>
    <property type="project" value="UniProtKB-KW"/>
</dbReference>
<evidence type="ECO:0000256" key="11">
    <source>
        <dbReference type="ARBA" id="ARBA00023136"/>
    </source>
</evidence>
<evidence type="ECO:0000256" key="15">
    <source>
        <dbReference type="SAM" id="SignalP"/>
    </source>
</evidence>
<dbReference type="Pfam" id="PF02563">
    <property type="entry name" value="Poly_export"/>
    <property type="match status" value="1"/>
</dbReference>
<evidence type="ECO:0000313" key="19">
    <source>
        <dbReference type="EMBL" id="MBB3941609.1"/>
    </source>
</evidence>
<sequence>MVNPPMQVKTLASLILLAGLAGCATLPTSGPTRKQIEKSAATEATLPIKVVHVVTAADLPASETSATAARFLPELAPPPTDMVGPGDVLNINIYEAGVTLFAGSGGGAGSQGGALTADPGVRAQRLPPNRVNDDGDIFIPYGGKLHVVGHTLGEVETMIRRSLRRVSENPQVVVTLDQAITNSVIMSGEVAKPGRLVLQTNRETLSDVVALAGGYRGNARDLSLRVVRRNEKFDIRMDELVSNPSLDVRAYPGDRLMLINAPKSFAVLGAGSRVEQLPFTRSSITLAEAMSNAGGVNPNQGDPAAVFVFRYVTDAQGNEEPVVYHFNMMKAGSYFVVQRFEMRDRDVLYFGNAAANQPGKLFQLISQLFTPLMTVTAAVQTVNNSNN</sequence>
<dbReference type="InterPro" id="IPR003715">
    <property type="entry name" value="Poly_export_N"/>
</dbReference>
<keyword evidence="5" id="KW-0762">Sugar transport</keyword>
<evidence type="ECO:0000256" key="2">
    <source>
        <dbReference type="ARBA" id="ARBA00009450"/>
    </source>
</evidence>
<comment type="similarity">
    <text evidence="2">Belongs to the BexD/CtrA/VexA family.</text>
</comment>
<feature type="domain" description="Polysaccharide export protein N-terminal" evidence="16">
    <location>
        <begin position="77"/>
        <end position="176"/>
    </location>
</feature>
<comment type="subcellular location">
    <subcellularLocation>
        <location evidence="1">Cell outer membrane</location>
        <topology evidence="1">Multi-pass membrane protein</topology>
    </subcellularLocation>
</comment>
<dbReference type="GO" id="GO:0009279">
    <property type="term" value="C:cell outer membrane"/>
    <property type="evidence" value="ECO:0007669"/>
    <property type="project" value="UniProtKB-SubCell"/>
</dbReference>
<keyword evidence="7 15" id="KW-0732">Signal</keyword>
<evidence type="ECO:0000259" key="16">
    <source>
        <dbReference type="Pfam" id="PF02563"/>
    </source>
</evidence>
<keyword evidence="3" id="KW-0813">Transport</keyword>
<dbReference type="AlphaFoldDB" id="A0A7W6FZK8"/>
<evidence type="ECO:0000256" key="9">
    <source>
        <dbReference type="ARBA" id="ARBA00023065"/>
    </source>
</evidence>
<comment type="caution">
    <text evidence="19">The sequence shown here is derived from an EMBL/GenBank/DDBJ whole genome shotgun (WGS) entry which is preliminary data.</text>
</comment>
<keyword evidence="13" id="KW-0998">Cell outer membrane</keyword>
<dbReference type="GO" id="GO:0015159">
    <property type="term" value="F:polysaccharide transmembrane transporter activity"/>
    <property type="evidence" value="ECO:0007669"/>
    <property type="project" value="InterPro"/>
</dbReference>
<evidence type="ECO:0000256" key="14">
    <source>
        <dbReference type="ARBA" id="ARBA00023288"/>
    </source>
</evidence>
<dbReference type="GO" id="GO:0046930">
    <property type="term" value="C:pore complex"/>
    <property type="evidence" value="ECO:0007669"/>
    <property type="project" value="UniProtKB-KW"/>
</dbReference>
<evidence type="ECO:0000256" key="1">
    <source>
        <dbReference type="ARBA" id="ARBA00004571"/>
    </source>
</evidence>
<dbReference type="PANTHER" id="PTHR33619:SF3">
    <property type="entry name" value="POLYSACCHARIDE EXPORT PROTEIN GFCE-RELATED"/>
    <property type="match status" value="1"/>
</dbReference>
<feature type="signal peptide" evidence="15">
    <location>
        <begin position="1"/>
        <end position="24"/>
    </location>
</feature>
<name>A0A7W6FZK8_9SPHN</name>
<evidence type="ECO:0000256" key="8">
    <source>
        <dbReference type="ARBA" id="ARBA00023047"/>
    </source>
</evidence>
<dbReference type="PANTHER" id="PTHR33619">
    <property type="entry name" value="POLYSACCHARIDE EXPORT PROTEIN GFCE-RELATED"/>
    <property type="match status" value="1"/>
</dbReference>